<evidence type="ECO:0000313" key="3">
    <source>
        <dbReference type="Proteomes" id="UP000030708"/>
    </source>
</evidence>
<gene>
    <name evidence="2" type="ORF">PFTANZ_04329</name>
</gene>
<dbReference type="Gene3D" id="3.30.70.250">
    <property type="entry name" value="Malonyl-CoA ACP transacylase, ACP-binding"/>
    <property type="match status" value="1"/>
</dbReference>
<dbReference type="SMART" id="SM00827">
    <property type="entry name" value="PKS_AT"/>
    <property type="match status" value="1"/>
</dbReference>
<feature type="domain" description="Malonyl-CoA:ACP transacylase (MAT)" evidence="1">
    <location>
        <begin position="105"/>
        <end position="402"/>
    </location>
</feature>
<evidence type="ECO:0000259" key="1">
    <source>
        <dbReference type="SMART" id="SM00827"/>
    </source>
</evidence>
<dbReference type="Pfam" id="PF00698">
    <property type="entry name" value="Acyl_transf_1"/>
    <property type="match status" value="1"/>
</dbReference>
<dbReference type="Gene3D" id="3.40.366.10">
    <property type="entry name" value="Malonyl-Coenzyme A Acyl Carrier Protein, domain 2"/>
    <property type="match status" value="1"/>
</dbReference>
<proteinExistence type="predicted"/>
<dbReference type="GO" id="GO:0016740">
    <property type="term" value="F:transferase activity"/>
    <property type="evidence" value="ECO:0007669"/>
    <property type="project" value="InterPro"/>
</dbReference>
<dbReference type="AlphaFoldDB" id="A0A024W476"/>
<accession>A0A024W476</accession>
<dbReference type="EMBL" id="KI926500">
    <property type="protein sequence ID" value="ETW34956.1"/>
    <property type="molecule type" value="Genomic_DNA"/>
</dbReference>
<reference evidence="2 3" key="2">
    <citation type="submission" date="2013-02" db="EMBL/GenBank/DDBJ databases">
        <title>The Genome Sequence of Plasmodium falciparum Tanzania (2000708).</title>
        <authorList>
            <consortium name="The Broad Institute Genome Sequencing Platform"/>
            <consortium name="The Broad Institute Genome Sequencing Center for Infectious Disease"/>
            <person name="Neafsey D."/>
            <person name="Cheeseman I."/>
            <person name="Volkman S."/>
            <person name="Adams J."/>
            <person name="Walker B."/>
            <person name="Young S.K."/>
            <person name="Zeng Q."/>
            <person name="Gargeya S."/>
            <person name="Fitzgerald M."/>
            <person name="Haas B."/>
            <person name="Abouelleil A."/>
            <person name="Alvarado L."/>
            <person name="Arachchi H.M."/>
            <person name="Berlin A.M."/>
            <person name="Chapman S.B."/>
            <person name="Dewar J."/>
            <person name="Goldberg J."/>
            <person name="Griggs A."/>
            <person name="Gujja S."/>
            <person name="Hansen M."/>
            <person name="Howarth C."/>
            <person name="Imamovic A."/>
            <person name="Larimer J."/>
            <person name="McCowan C."/>
            <person name="Murphy C."/>
            <person name="Neiman D."/>
            <person name="Pearson M."/>
            <person name="Priest M."/>
            <person name="Roberts A."/>
            <person name="Saif S."/>
            <person name="Shea T."/>
            <person name="Sisk P."/>
            <person name="Sykes S."/>
            <person name="Wortman J."/>
            <person name="Nusbaum C."/>
            <person name="Birren B."/>
        </authorList>
    </citation>
    <scope>NUCLEOTIDE SEQUENCE [LARGE SCALE GENOMIC DNA]</scope>
    <source>
        <strain evidence="3">Tanzania (2000708)</strain>
    </source>
</reference>
<dbReference type="InterPro" id="IPR016035">
    <property type="entry name" value="Acyl_Trfase/lysoPLipase"/>
</dbReference>
<dbReference type="eggNOG" id="KOG2926">
    <property type="taxonomic scope" value="Eukaryota"/>
</dbReference>
<dbReference type="SMR" id="A0A024W476"/>
<dbReference type="InterPro" id="IPR014043">
    <property type="entry name" value="Acyl_transferase_dom"/>
</dbReference>
<dbReference type="FunFam" id="3.30.70.250:FF:000007">
    <property type="entry name" value="Malonyl CoA-acyl carrier protein transacylase"/>
    <property type="match status" value="1"/>
</dbReference>
<dbReference type="InterPro" id="IPR052760">
    <property type="entry name" value="Mitochondrial_malonyltrans"/>
</dbReference>
<reference evidence="2 3" key="1">
    <citation type="submission" date="2013-02" db="EMBL/GenBank/DDBJ databases">
        <title>The Genome Annotation of Plasmodium falciparum Tanzania (2000708).</title>
        <authorList>
            <consortium name="The Broad Institute Genome Sequencing Platform"/>
            <consortium name="The Broad Institute Genome Sequencing Center for Infectious Disease"/>
            <person name="Neafsey D."/>
            <person name="Hoffman S."/>
            <person name="Volkman S."/>
            <person name="Rosenthal P."/>
            <person name="Walker B."/>
            <person name="Young S.K."/>
            <person name="Zeng Q."/>
            <person name="Gargeya S."/>
            <person name="Fitzgerald M."/>
            <person name="Haas B."/>
            <person name="Abouelleil A."/>
            <person name="Allen A.W."/>
            <person name="Alvarado L."/>
            <person name="Arachchi H.M."/>
            <person name="Berlin A.M."/>
            <person name="Chapman S.B."/>
            <person name="Gainer-Dewar J."/>
            <person name="Goldberg J."/>
            <person name="Griggs A."/>
            <person name="Gujja S."/>
            <person name="Hansen M."/>
            <person name="Howarth C."/>
            <person name="Imamovic A."/>
            <person name="Ireland A."/>
            <person name="Larimer J."/>
            <person name="McCowan C."/>
            <person name="Murphy C."/>
            <person name="Pearson M."/>
            <person name="Poon T.W."/>
            <person name="Priest M."/>
            <person name="Roberts A."/>
            <person name="Saif S."/>
            <person name="Shea T."/>
            <person name="Sisk P."/>
            <person name="Sykes S."/>
            <person name="Wortman J."/>
            <person name="Nusbaum C."/>
            <person name="Birren B."/>
        </authorList>
    </citation>
    <scope>NUCLEOTIDE SEQUENCE [LARGE SCALE GENOMIC DNA]</scope>
    <source>
        <strain evidence="3">Tanzania (2000708)</strain>
    </source>
</reference>
<protein>
    <submittedName>
        <fullName evidence="2">Malonyl CoA-acyl carrier protein transacylase</fullName>
    </submittedName>
</protein>
<dbReference type="PANTHER" id="PTHR47170:SF2">
    <property type="entry name" value="MALONYL-COA:ACP TRANSACYLASE (MAT) DOMAIN-CONTAINING PROTEIN"/>
    <property type="match status" value="1"/>
</dbReference>
<sequence length="403" mass="46305">MQVIFLHSLTFIIFTVLLILILPSYCFIIKDSKIINDTWKYENKENTNKIGSYRKKLRHNVSVNKDIKGNEHIMSSYENEKYIKKLLEDYEKYKITTYSSEYTFFFPGQGEQYMSMGLDTYNNYKECKELYNDASKILGYNLMDMIKNGPIEKLKNSEVAQPSIYTVSMASLEKLKIENNDAYMKLNLCMGYSLGEYAALTCANSLSFDDGVYLTKERGKAMQYCSTLYNMTTVAIVGLTLDNIKKLIEDVNHKMNDDIFIVSYMTDRKFGLCGKPESMDYLNTLAKEKYKAIFTKKLEIAGAFHSFYMFPAKETLKNVLNQITFKKLSVPVISNVDGNAYDDPVIIKDLLILQLTSPIKINTCLQNVLKHGYKSGYELGPGTINTNLLRDISKNTKRTIPYI</sequence>
<organism evidence="2 3">
    <name type="scientific">Plasmodium falciparum Tanzania</name>
    <name type="common">2000708</name>
    <dbReference type="NCBI Taxonomy" id="1036725"/>
    <lineage>
        <taxon>Eukaryota</taxon>
        <taxon>Sar</taxon>
        <taxon>Alveolata</taxon>
        <taxon>Apicomplexa</taxon>
        <taxon>Aconoidasida</taxon>
        <taxon>Haemosporida</taxon>
        <taxon>Plasmodiidae</taxon>
        <taxon>Plasmodium</taxon>
        <taxon>Plasmodium (Laverania)</taxon>
    </lineage>
</organism>
<dbReference type="Proteomes" id="UP000030708">
    <property type="component" value="Unassembled WGS sequence"/>
</dbReference>
<dbReference type="PANTHER" id="PTHR47170">
    <property type="entry name" value="MALONYL-COA ACP TRANSACYLASE, ACP-BINDING"/>
    <property type="match status" value="1"/>
</dbReference>
<evidence type="ECO:0000313" key="2">
    <source>
        <dbReference type="EMBL" id="ETW34956.1"/>
    </source>
</evidence>
<name>A0A024W476_PLAFA</name>
<dbReference type="InterPro" id="IPR001227">
    <property type="entry name" value="Ac_transferase_dom_sf"/>
</dbReference>
<dbReference type="OrthoDB" id="541883at2759"/>
<dbReference type="SUPFAM" id="SSF52151">
    <property type="entry name" value="FabD/lysophospholipase-like"/>
    <property type="match status" value="1"/>
</dbReference>